<reference evidence="2 3" key="1">
    <citation type="submission" date="2020-05" db="EMBL/GenBank/DDBJ databases">
        <title>Draft genome sequence of Desulfovibrio psychrotolerans JS1T.</title>
        <authorList>
            <person name="Ueno A."/>
            <person name="Tamazawa S."/>
            <person name="Tamamura S."/>
            <person name="Murakami T."/>
            <person name="Kiyama T."/>
            <person name="Inomata H."/>
            <person name="Amano Y."/>
            <person name="Miyakawa K."/>
            <person name="Tamaki H."/>
            <person name="Naganuma T."/>
            <person name="Kaneko K."/>
        </authorList>
    </citation>
    <scope>NUCLEOTIDE SEQUENCE [LARGE SCALE GENOMIC DNA]</scope>
    <source>
        <strain evidence="2 3">JS1</strain>
    </source>
</reference>
<keyword evidence="1" id="KW-1133">Transmembrane helix</keyword>
<keyword evidence="3" id="KW-1185">Reference proteome</keyword>
<comment type="caution">
    <text evidence="2">The sequence shown here is derived from an EMBL/GenBank/DDBJ whole genome shotgun (WGS) entry which is preliminary data.</text>
</comment>
<sequence length="345" mass="36209">MHGGGFVARIILMGILAALFFSSTFVLNRAMSLDGGHWVWTAALRYAWMLALLCLWLGVTGRGALGLAALGLYRRHFVFWTVAGSVGFGVFYALISFSASYAPGWVVAATWQMTILATPVVLLLFGRRVPLRALGFTLLVFAGVLLINLEQAGTLPAGDVLLGALPVLVAAFAYPFGNQMVWEAREAGVRADARAAAGKGPAEEISARTGMGGIVRRCIPALSHPAMDDAMCRVLLLTLGSLPLWVVLAVWFAPPAPSGGQVLMTLLVAVFSGVAATSLFLSARHAAKTPADLAAADCTQSMEVVFSLAGEALLLGGALPHSMGWAGMALTLLGLVLYLRVQNAG</sequence>
<feature type="transmembrane region" description="Helical" evidence="1">
    <location>
        <begin position="47"/>
        <end position="70"/>
    </location>
</feature>
<organism evidence="2 3">
    <name type="scientific">Desulfovibrio psychrotolerans</name>
    <dbReference type="NCBI Taxonomy" id="415242"/>
    <lineage>
        <taxon>Bacteria</taxon>
        <taxon>Pseudomonadati</taxon>
        <taxon>Thermodesulfobacteriota</taxon>
        <taxon>Desulfovibrionia</taxon>
        <taxon>Desulfovibrionales</taxon>
        <taxon>Desulfovibrionaceae</taxon>
        <taxon>Desulfovibrio</taxon>
    </lineage>
</organism>
<keyword evidence="1" id="KW-0812">Transmembrane</keyword>
<dbReference type="InterPro" id="IPR032713">
    <property type="entry name" value="EmrE"/>
</dbReference>
<dbReference type="EMBL" id="BLVP01000007">
    <property type="protein sequence ID" value="GFM36772.1"/>
    <property type="molecule type" value="Genomic_DNA"/>
</dbReference>
<feature type="transmembrane region" description="Helical" evidence="1">
    <location>
        <begin position="155"/>
        <end position="176"/>
    </location>
</feature>
<protein>
    <submittedName>
        <fullName evidence="2">Membrane protein</fullName>
    </submittedName>
</protein>
<dbReference type="Pfam" id="PF13536">
    <property type="entry name" value="EmrE"/>
    <property type="match status" value="1"/>
</dbReference>
<feature type="transmembrane region" description="Helical" evidence="1">
    <location>
        <begin position="7"/>
        <end position="27"/>
    </location>
</feature>
<feature type="transmembrane region" description="Helical" evidence="1">
    <location>
        <begin position="77"/>
        <end position="99"/>
    </location>
</feature>
<feature type="transmembrane region" description="Helical" evidence="1">
    <location>
        <begin position="302"/>
        <end position="319"/>
    </location>
</feature>
<feature type="transmembrane region" description="Helical" evidence="1">
    <location>
        <begin position="133"/>
        <end position="149"/>
    </location>
</feature>
<dbReference type="AlphaFoldDB" id="A0A7J0BUB6"/>
<evidence type="ECO:0000256" key="1">
    <source>
        <dbReference type="SAM" id="Phobius"/>
    </source>
</evidence>
<evidence type="ECO:0000313" key="3">
    <source>
        <dbReference type="Proteomes" id="UP000503820"/>
    </source>
</evidence>
<proteinExistence type="predicted"/>
<accession>A0A7J0BUB6</accession>
<feature type="transmembrane region" description="Helical" evidence="1">
    <location>
        <begin position="234"/>
        <end position="253"/>
    </location>
</feature>
<feature type="transmembrane region" description="Helical" evidence="1">
    <location>
        <begin position="259"/>
        <end position="281"/>
    </location>
</feature>
<dbReference type="Proteomes" id="UP000503820">
    <property type="component" value="Unassembled WGS sequence"/>
</dbReference>
<evidence type="ECO:0000313" key="2">
    <source>
        <dbReference type="EMBL" id="GFM36772.1"/>
    </source>
</evidence>
<keyword evidence="1" id="KW-0472">Membrane</keyword>
<gene>
    <name evidence="2" type="ORF">DSM19430T_14560</name>
</gene>
<name>A0A7J0BUB6_9BACT</name>
<feature type="transmembrane region" description="Helical" evidence="1">
    <location>
        <begin position="105"/>
        <end position="126"/>
    </location>
</feature>